<sequence length="44" mass="4880">MASVINVSCFVVIIPMCRSFTTYLRIIGSKVSAKCVLDLIDESR</sequence>
<evidence type="ECO:0000313" key="2">
    <source>
        <dbReference type="Proteomes" id="UP000054359"/>
    </source>
</evidence>
<dbReference type="EMBL" id="KK113657">
    <property type="protein sequence ID" value="KFM60722.1"/>
    <property type="molecule type" value="Genomic_DNA"/>
</dbReference>
<protein>
    <submittedName>
        <fullName evidence="1">Uncharacterized protein</fullName>
    </submittedName>
</protein>
<keyword evidence="2" id="KW-1185">Reference proteome</keyword>
<evidence type="ECO:0000313" key="1">
    <source>
        <dbReference type="EMBL" id="KFM60722.1"/>
    </source>
</evidence>
<feature type="non-terminal residue" evidence="1">
    <location>
        <position position="44"/>
    </location>
</feature>
<gene>
    <name evidence="1" type="ORF">X975_07867</name>
</gene>
<dbReference type="AlphaFoldDB" id="A0A087T6I3"/>
<organism evidence="1 2">
    <name type="scientific">Stegodyphus mimosarum</name>
    <name type="common">African social velvet spider</name>
    <dbReference type="NCBI Taxonomy" id="407821"/>
    <lineage>
        <taxon>Eukaryota</taxon>
        <taxon>Metazoa</taxon>
        <taxon>Ecdysozoa</taxon>
        <taxon>Arthropoda</taxon>
        <taxon>Chelicerata</taxon>
        <taxon>Arachnida</taxon>
        <taxon>Araneae</taxon>
        <taxon>Araneomorphae</taxon>
        <taxon>Entelegynae</taxon>
        <taxon>Eresoidea</taxon>
        <taxon>Eresidae</taxon>
        <taxon>Stegodyphus</taxon>
    </lineage>
</organism>
<name>A0A087T6I3_STEMI</name>
<proteinExistence type="predicted"/>
<accession>A0A087T6I3</accession>
<reference evidence="1 2" key="1">
    <citation type="submission" date="2013-11" db="EMBL/GenBank/DDBJ databases">
        <title>Genome sequencing of Stegodyphus mimosarum.</title>
        <authorList>
            <person name="Bechsgaard J."/>
        </authorList>
    </citation>
    <scope>NUCLEOTIDE SEQUENCE [LARGE SCALE GENOMIC DNA]</scope>
</reference>
<dbReference type="Proteomes" id="UP000054359">
    <property type="component" value="Unassembled WGS sequence"/>
</dbReference>